<dbReference type="GO" id="GO:0005044">
    <property type="term" value="F:scavenger receptor activity"/>
    <property type="evidence" value="ECO:0007669"/>
    <property type="project" value="InterPro"/>
</dbReference>
<dbReference type="InterPro" id="IPR002049">
    <property type="entry name" value="LE_dom"/>
</dbReference>
<feature type="chain" id="PRO_5034918447" evidence="2">
    <location>
        <begin position="23"/>
        <end position="451"/>
    </location>
</feature>
<accession>A0A8B8BP03</accession>
<organism evidence="4 5">
    <name type="scientific">Crassostrea virginica</name>
    <name type="common">Eastern oyster</name>
    <dbReference type="NCBI Taxonomy" id="6565"/>
    <lineage>
        <taxon>Eukaryota</taxon>
        <taxon>Metazoa</taxon>
        <taxon>Spiralia</taxon>
        <taxon>Lophotrochozoa</taxon>
        <taxon>Mollusca</taxon>
        <taxon>Bivalvia</taxon>
        <taxon>Autobranchia</taxon>
        <taxon>Pteriomorphia</taxon>
        <taxon>Ostreida</taxon>
        <taxon>Ostreoidea</taxon>
        <taxon>Ostreidae</taxon>
        <taxon>Crassostrea</taxon>
    </lineage>
</organism>
<dbReference type="PANTHER" id="PTHR24043:SF8">
    <property type="entry name" value="EGF-LIKE DOMAIN-CONTAINING PROTEIN"/>
    <property type="match status" value="1"/>
</dbReference>
<evidence type="ECO:0000313" key="4">
    <source>
        <dbReference type="Proteomes" id="UP000694844"/>
    </source>
</evidence>
<evidence type="ECO:0000313" key="5">
    <source>
        <dbReference type="RefSeq" id="XP_022304589.1"/>
    </source>
</evidence>
<name>A0A8B8BP03_CRAVI</name>
<protein>
    <submittedName>
        <fullName evidence="5">Multiple epidermal growth factor-like domains protein 10 isoform X1</fullName>
    </submittedName>
</protein>
<feature type="signal peptide" evidence="2">
    <location>
        <begin position="1"/>
        <end position="22"/>
    </location>
</feature>
<dbReference type="InterPro" id="IPR000742">
    <property type="entry name" value="EGF"/>
</dbReference>
<dbReference type="SMART" id="SM00181">
    <property type="entry name" value="EGF"/>
    <property type="match status" value="5"/>
</dbReference>
<dbReference type="SUPFAM" id="SSF49785">
    <property type="entry name" value="Galactose-binding domain-like"/>
    <property type="match status" value="1"/>
</dbReference>
<dbReference type="RefSeq" id="XP_022304589.1">
    <property type="nucleotide sequence ID" value="XM_022448881.1"/>
</dbReference>
<keyword evidence="2" id="KW-0732">Signal</keyword>
<reference evidence="5" key="1">
    <citation type="submission" date="2025-08" db="UniProtKB">
        <authorList>
            <consortium name="RefSeq"/>
        </authorList>
    </citation>
    <scope>IDENTIFICATION</scope>
    <source>
        <tissue evidence="5">Whole sample</tissue>
    </source>
</reference>
<feature type="domain" description="Laminin EGF-like" evidence="3">
    <location>
        <begin position="208"/>
        <end position="240"/>
    </location>
</feature>
<dbReference type="Proteomes" id="UP000694844">
    <property type="component" value="Chromosome 9"/>
</dbReference>
<dbReference type="KEGG" id="cvn:111111748"/>
<keyword evidence="1" id="KW-0245">EGF-like domain</keyword>
<dbReference type="PROSITE" id="PS01248">
    <property type="entry name" value="EGF_LAM_1"/>
    <property type="match status" value="1"/>
</dbReference>
<dbReference type="PANTHER" id="PTHR24043">
    <property type="entry name" value="SCAVENGER RECEPTOR CLASS F"/>
    <property type="match status" value="1"/>
</dbReference>
<dbReference type="GeneID" id="111111748"/>
<evidence type="ECO:0000259" key="3">
    <source>
        <dbReference type="PROSITE" id="PS01248"/>
    </source>
</evidence>
<dbReference type="OrthoDB" id="10252017at2759"/>
<gene>
    <name evidence="5" type="primary">LOC111111748</name>
</gene>
<dbReference type="InterPro" id="IPR008979">
    <property type="entry name" value="Galactose-bd-like_sf"/>
</dbReference>
<dbReference type="Pfam" id="PF00053">
    <property type="entry name" value="EGF_laminin"/>
    <property type="match status" value="1"/>
</dbReference>
<dbReference type="Gene3D" id="2.170.300.10">
    <property type="entry name" value="Tie2 ligand-binding domain superfamily"/>
    <property type="match status" value="1"/>
</dbReference>
<proteinExistence type="predicted"/>
<dbReference type="InterPro" id="IPR042635">
    <property type="entry name" value="MEGF10/SREC1/2-like"/>
</dbReference>
<sequence>MTEMVLVFYCNWAVLLCLSVQAYENLALHQTTWQSSTWSYYGLSCTADRAVDGRYTDLAWYGGQCAVSSPGQTTAEWWVDLGGVKYIHHVTIRHVDKNPGFFLGFSVYISNTTAKEDGALGFKDTNYTRATIPNPVNITCPYHGRYVIYYNTRTHPPYPNDYSSFTDISLCEVEVYGCRSLRNYGENCSLECPQNCQNGYCDIVEGTCLACKPGFIGSRCIGCAAGLYGSNCSKNCSMTCGNPGVCHKDTGHCNGSCLAGWEGDMCDNECSIGFHGVNCLQNCSMACGIPGNCDKITGYCNGGCQRGWTGVICEKECAAGLFGNNCSKNCSLTCRDPGVCDKVTGHCNGSCLAGWEGDMCENECSKGFYGVNCVENCSMTCGIPGNCDKITGYCNGGCQRGWTGVNCEEDVICRTFQNETNPPKQQSMDEGRIPWPDCLMCETSKLEQSVH</sequence>
<dbReference type="Gene3D" id="2.60.120.260">
    <property type="entry name" value="Galactose-binding domain-like"/>
    <property type="match status" value="1"/>
</dbReference>
<evidence type="ECO:0000256" key="1">
    <source>
        <dbReference type="ARBA" id="ARBA00022536"/>
    </source>
</evidence>
<dbReference type="AlphaFoldDB" id="A0A8B8BP03"/>
<evidence type="ECO:0000256" key="2">
    <source>
        <dbReference type="SAM" id="SignalP"/>
    </source>
</evidence>
<keyword evidence="4" id="KW-1185">Reference proteome</keyword>